<keyword evidence="1" id="KW-0472">Membrane</keyword>
<feature type="transmembrane region" description="Helical" evidence="1">
    <location>
        <begin position="823"/>
        <end position="844"/>
    </location>
</feature>
<dbReference type="EMBL" id="ADBJ01000020">
    <property type="protein sequence ID" value="EFA82200.1"/>
    <property type="molecule type" value="Genomic_DNA"/>
</dbReference>
<dbReference type="Proteomes" id="UP000001396">
    <property type="component" value="Unassembled WGS sequence"/>
</dbReference>
<dbReference type="PANTHER" id="PTHR35035">
    <property type="entry name" value="DISCOIDIN-INDUCING COMPLEX SUBUNIT B"/>
    <property type="match status" value="1"/>
</dbReference>
<dbReference type="InParanoid" id="D3B832"/>
<proteinExistence type="predicted"/>
<name>D3B832_HETP5</name>
<dbReference type="GeneID" id="31360110"/>
<feature type="signal peptide" evidence="2">
    <location>
        <begin position="1"/>
        <end position="32"/>
    </location>
</feature>
<comment type="caution">
    <text evidence="3">The sequence shown here is derived from an EMBL/GenBank/DDBJ whole genome shotgun (WGS) entry which is preliminary data.</text>
</comment>
<evidence type="ECO:0000313" key="4">
    <source>
        <dbReference type="Proteomes" id="UP000001396"/>
    </source>
</evidence>
<feature type="chain" id="PRO_5003040942" description="Transmembrane protein" evidence="2">
    <location>
        <begin position="33"/>
        <end position="871"/>
    </location>
</feature>
<evidence type="ECO:0008006" key="5">
    <source>
        <dbReference type="Google" id="ProtNLM"/>
    </source>
</evidence>
<reference evidence="3 4" key="1">
    <citation type="journal article" date="2011" name="Genome Res.">
        <title>Phylogeny-wide analysis of social amoeba genomes highlights ancient origins for complex intercellular communication.</title>
        <authorList>
            <person name="Heidel A.J."/>
            <person name="Lawal H.M."/>
            <person name="Felder M."/>
            <person name="Schilde C."/>
            <person name="Helps N.R."/>
            <person name="Tunggal B."/>
            <person name="Rivero F."/>
            <person name="John U."/>
            <person name="Schleicher M."/>
            <person name="Eichinger L."/>
            <person name="Platzer M."/>
            <person name="Noegel A.A."/>
            <person name="Schaap P."/>
            <person name="Gloeckner G."/>
        </authorList>
    </citation>
    <scope>NUCLEOTIDE SEQUENCE [LARGE SCALE GENOMIC DNA]</scope>
    <source>
        <strain evidence="4">ATCC 26659 / Pp 5 / PN500</strain>
    </source>
</reference>
<keyword evidence="4" id="KW-1185">Reference proteome</keyword>
<keyword evidence="1" id="KW-1133">Transmembrane helix</keyword>
<accession>D3B832</accession>
<protein>
    <recommendedName>
        <fullName evidence="5">Transmembrane protein</fullName>
    </recommendedName>
</protein>
<dbReference type="PANTHER" id="PTHR35035:SF7">
    <property type="entry name" value="TRANSMEMBRANE PROTEIN"/>
    <property type="match status" value="1"/>
</dbReference>
<dbReference type="FunCoup" id="D3B832">
    <property type="interactions" value="169"/>
</dbReference>
<keyword evidence="2" id="KW-0732">Signal</keyword>
<keyword evidence="1" id="KW-0812">Transmembrane</keyword>
<gene>
    <name evidence="3" type="primary">dicB</name>
    <name evidence="3" type="ORF">PPL_04623</name>
</gene>
<evidence type="ECO:0000313" key="3">
    <source>
        <dbReference type="EMBL" id="EFA82200.1"/>
    </source>
</evidence>
<dbReference type="InterPro" id="IPR053370">
    <property type="entry name" value="QS_Complex_Regulator"/>
</dbReference>
<evidence type="ECO:0000256" key="2">
    <source>
        <dbReference type="SAM" id="SignalP"/>
    </source>
</evidence>
<dbReference type="AlphaFoldDB" id="D3B832"/>
<evidence type="ECO:0000256" key="1">
    <source>
        <dbReference type="SAM" id="Phobius"/>
    </source>
</evidence>
<sequence>MQTTLKQNTIYNFSFLFILLSIFLVGSRFTLAENVNWTGGLHPFYNGGANWNPAHDPATTDDVYINPSKSFAYSASDVSVYSIQTGSTDFTDPVLHLMGSLSATFVDIYPYSTLYLDNTNPNIEAPIASVYYTSVIGDFFMNGHYIYYSNQMNVYSFGSLSLNASTSQCFIGLSIAHSGTIFNEAQTYIVGNFSTYDSASIKGYPDSLLMFFDVAFYPPGINTFNDNTTISMQGSTLSFWKYTVLNNNTKIDLYDSPFKIFNSNFFMNDQSYIDVQGVSPILSNGTTLIMNDNSTMNFYNPSFFNLEYQTEDSRNMIIETKFSMNHNSKLHMNHTLLFLQAYLFSLSDNAYIDMKNGSMLLILNNVNQMYDQSRIDVQNSTFSIFTQSSGLIQNDNSSINLFGYQSYMIIGGAHILKDNSYITMVSNAFLIIEGSLIQLNKSNVVSQSSRTSIKGTCIIKDESVAIYTQFSELYNGKIVCDKCTIEQWEGSFRSFGIGVYNNSQISIVGDAHFGEFFVAFNTNITVTGGNLTIYSQSVFNCTNCHIQIVDGFFNYDKDSSVNLFESNLENIGGLIQSIGNVYVYPGSTMSNGGTLNLESGIYKQDQNSQASMVNTGDINSIPNGQKKEITVPLLNNGRMNVVNDDLFVSQLRQNSGSLIIQKGRVQSNESIVNDGGNIHGNGTILSSILNSGKFGTPNTTNNLHVIGNFVQLQNGTIIITINSLKDFTQFNISELFTMGGNIIIRINEDFKPSTESKDNTIPVVNFGDAKGNFSNVGFRTFNPKTGEERDSECGHKLAQSKQSLSVLVSAGCQDSSSKKLSTGAIVGIVIACIIVASLVVVFYHKRQRLSQDFRAKSGVFKLRRVTIRLKD</sequence>
<organism evidence="3 4">
    <name type="scientific">Heterostelium pallidum (strain ATCC 26659 / Pp 5 / PN500)</name>
    <name type="common">Cellular slime mold</name>
    <name type="synonym">Polysphondylium pallidum</name>
    <dbReference type="NCBI Taxonomy" id="670386"/>
    <lineage>
        <taxon>Eukaryota</taxon>
        <taxon>Amoebozoa</taxon>
        <taxon>Evosea</taxon>
        <taxon>Eumycetozoa</taxon>
        <taxon>Dictyostelia</taxon>
        <taxon>Acytosteliales</taxon>
        <taxon>Acytosteliaceae</taxon>
        <taxon>Heterostelium</taxon>
    </lineage>
</organism>
<dbReference type="RefSeq" id="XP_020434317.1">
    <property type="nucleotide sequence ID" value="XM_020575522.1"/>
</dbReference>
<dbReference type="OMA" id="CIDCEIT"/>